<evidence type="ECO:0000313" key="1">
    <source>
        <dbReference type="EMBL" id="EIJ80481.1"/>
    </source>
</evidence>
<protein>
    <submittedName>
        <fullName evidence="1">Uncharacterized protein</fullName>
    </submittedName>
</protein>
<organism evidence="1 2">
    <name type="scientific">Bacillus methanolicus PB1</name>
    <dbReference type="NCBI Taxonomy" id="997296"/>
    <lineage>
        <taxon>Bacteria</taxon>
        <taxon>Bacillati</taxon>
        <taxon>Bacillota</taxon>
        <taxon>Bacilli</taxon>
        <taxon>Bacillales</taxon>
        <taxon>Bacillaceae</taxon>
        <taxon>Bacillus</taxon>
    </lineage>
</organism>
<proteinExistence type="predicted"/>
<name>I3E1W0_BACMT</name>
<dbReference type="AlphaFoldDB" id="I3E1W0"/>
<gene>
    <name evidence="1" type="ORF">PB1_08977</name>
</gene>
<dbReference type="EMBL" id="AFEU01000002">
    <property type="protein sequence ID" value="EIJ80481.1"/>
    <property type="molecule type" value="Genomic_DNA"/>
</dbReference>
<accession>I3E1W0</accession>
<evidence type="ECO:0000313" key="2">
    <source>
        <dbReference type="Proteomes" id="UP000010523"/>
    </source>
</evidence>
<dbReference type="Proteomes" id="UP000010523">
    <property type="component" value="Unassembled WGS sequence"/>
</dbReference>
<comment type="caution">
    <text evidence="1">The sequence shown here is derived from an EMBL/GenBank/DDBJ whole genome shotgun (WGS) entry which is preliminary data.</text>
</comment>
<dbReference type="PATRIC" id="fig|997296.3.peg.1905"/>
<reference evidence="1 2" key="1">
    <citation type="journal article" date="2012" name="Appl. Environ. Microbiol.">
        <title>Genome Sequence of Thermotolerant Bacillus methanolicus: Features and Regulation Related to Methylotrophy and Production of L-Lysine and L-Glutamate from Methanol.</title>
        <authorList>
            <person name="Heggeset T.M."/>
            <person name="Krog A."/>
            <person name="Balzer S."/>
            <person name="Wentzel A."/>
            <person name="Ellingsen T.E."/>
            <person name="Brautaset T."/>
        </authorList>
    </citation>
    <scope>NUCLEOTIDE SEQUENCE [LARGE SCALE GENOMIC DNA]</scope>
    <source>
        <strain evidence="1 2">PB1</strain>
    </source>
</reference>
<sequence>MDFSNGRETLRQVYLIKGKAFLHSAGTLLGMSGSMDSFPP</sequence>
<keyword evidence="2" id="KW-1185">Reference proteome</keyword>